<dbReference type="Proteomes" id="UP001219518">
    <property type="component" value="Unassembled WGS sequence"/>
</dbReference>
<proteinExistence type="predicted"/>
<dbReference type="EMBL" id="JAHWGI010001142">
    <property type="protein sequence ID" value="KAK3923254.1"/>
    <property type="molecule type" value="Genomic_DNA"/>
</dbReference>
<feature type="compositionally biased region" description="Basic residues" evidence="1">
    <location>
        <begin position="104"/>
        <end position="123"/>
    </location>
</feature>
<protein>
    <submittedName>
        <fullName evidence="2">Uncharacterized protein</fullName>
    </submittedName>
</protein>
<comment type="caution">
    <text evidence="2">The sequence shown here is derived from an EMBL/GenBank/DDBJ whole genome shotgun (WGS) entry which is preliminary data.</text>
</comment>
<evidence type="ECO:0000313" key="2">
    <source>
        <dbReference type="EMBL" id="KAK3923254.1"/>
    </source>
</evidence>
<organism evidence="2 3">
    <name type="scientific">Frankliniella fusca</name>
    <dbReference type="NCBI Taxonomy" id="407009"/>
    <lineage>
        <taxon>Eukaryota</taxon>
        <taxon>Metazoa</taxon>
        <taxon>Ecdysozoa</taxon>
        <taxon>Arthropoda</taxon>
        <taxon>Hexapoda</taxon>
        <taxon>Insecta</taxon>
        <taxon>Pterygota</taxon>
        <taxon>Neoptera</taxon>
        <taxon>Paraneoptera</taxon>
        <taxon>Thysanoptera</taxon>
        <taxon>Terebrantia</taxon>
        <taxon>Thripoidea</taxon>
        <taxon>Thripidae</taxon>
        <taxon>Frankliniella</taxon>
    </lineage>
</organism>
<evidence type="ECO:0000256" key="1">
    <source>
        <dbReference type="SAM" id="MobiDB-lite"/>
    </source>
</evidence>
<reference evidence="2" key="2">
    <citation type="journal article" date="2023" name="BMC Genomics">
        <title>Pest status, molecular evolution, and epigenetic factors derived from the genome assembly of Frankliniella fusca, a thysanopteran phytovirus vector.</title>
        <authorList>
            <person name="Catto M.A."/>
            <person name="Labadie P.E."/>
            <person name="Jacobson A.L."/>
            <person name="Kennedy G.G."/>
            <person name="Srinivasan R."/>
            <person name="Hunt B.G."/>
        </authorList>
    </citation>
    <scope>NUCLEOTIDE SEQUENCE</scope>
    <source>
        <strain evidence="2">PL_HMW_Pooled</strain>
    </source>
</reference>
<feature type="region of interest" description="Disordered" evidence="1">
    <location>
        <begin position="1"/>
        <end position="131"/>
    </location>
</feature>
<feature type="compositionally biased region" description="Basic residues" evidence="1">
    <location>
        <begin position="39"/>
        <end position="69"/>
    </location>
</feature>
<keyword evidence="3" id="KW-1185">Reference proteome</keyword>
<evidence type="ECO:0000313" key="3">
    <source>
        <dbReference type="Proteomes" id="UP001219518"/>
    </source>
</evidence>
<accession>A0AAE1LLS0</accession>
<dbReference type="AlphaFoldDB" id="A0AAE1LLS0"/>
<sequence>MPQSSWERPPPLPLQVPPAPPRPAPPRPATTRPAPPRHATPRHATPRHATRRAVRGPYRRGAAHGRQSSRQHGAARDAVLGGSRPNASPTRTRVFAPVGLAGRTRTRWTRTRRPNRHQIRHRPPGPGRPWR</sequence>
<gene>
    <name evidence="2" type="ORF">KUF71_000336</name>
</gene>
<name>A0AAE1LLS0_9NEOP</name>
<reference evidence="2" key="1">
    <citation type="submission" date="2021-07" db="EMBL/GenBank/DDBJ databases">
        <authorList>
            <person name="Catto M.A."/>
            <person name="Jacobson A."/>
            <person name="Kennedy G."/>
            <person name="Labadie P."/>
            <person name="Hunt B.G."/>
            <person name="Srinivasan R."/>
        </authorList>
    </citation>
    <scope>NUCLEOTIDE SEQUENCE</scope>
    <source>
        <strain evidence="2">PL_HMW_Pooled</strain>
        <tissue evidence="2">Head</tissue>
    </source>
</reference>
<feature type="compositionally biased region" description="Pro residues" evidence="1">
    <location>
        <begin position="8"/>
        <end position="38"/>
    </location>
</feature>